<keyword evidence="2" id="KW-1185">Reference proteome</keyword>
<dbReference type="AlphaFoldDB" id="A0A4Z2DG95"/>
<protein>
    <submittedName>
        <fullName evidence="1">Uncharacterized protein</fullName>
    </submittedName>
</protein>
<organism evidence="1 2">
    <name type="scientific">Schistosoma japonicum</name>
    <name type="common">Blood fluke</name>
    <dbReference type="NCBI Taxonomy" id="6182"/>
    <lineage>
        <taxon>Eukaryota</taxon>
        <taxon>Metazoa</taxon>
        <taxon>Spiralia</taxon>
        <taxon>Lophotrochozoa</taxon>
        <taxon>Platyhelminthes</taxon>
        <taxon>Trematoda</taxon>
        <taxon>Digenea</taxon>
        <taxon>Strigeidida</taxon>
        <taxon>Schistosomatoidea</taxon>
        <taxon>Schistosomatidae</taxon>
        <taxon>Schistosoma</taxon>
    </lineage>
</organism>
<gene>
    <name evidence="1" type="ORF">EWB00_001509</name>
</gene>
<dbReference type="Proteomes" id="UP000311919">
    <property type="component" value="Unassembled WGS sequence"/>
</dbReference>
<evidence type="ECO:0000313" key="2">
    <source>
        <dbReference type="Proteomes" id="UP000311919"/>
    </source>
</evidence>
<proteinExistence type="predicted"/>
<name>A0A4Z2DG95_SCHJA</name>
<comment type="caution">
    <text evidence="1">The sequence shown here is derived from an EMBL/GenBank/DDBJ whole genome shotgun (WGS) entry which is preliminary data.</text>
</comment>
<dbReference type="OrthoDB" id="6258602at2759"/>
<dbReference type="EMBL" id="SKCS01000152">
    <property type="protein sequence ID" value="TNN15260.1"/>
    <property type="molecule type" value="Genomic_DNA"/>
</dbReference>
<sequence length="421" mass="48546">MMGDSVDCLLMQSTLMEAGIEEIYNYLSKIKLNSVVLDKSFCTLLKNKNQNVSSVTNVLNYTFDVMAVESINELYMSHENRYLVSCLESTIIQGLEMLASAKCRSFNSKEARAGTSDLSSTYYTQPGDKELSGIHNYLRISNRRKHLFCLSSKLQNLKIVQLKKNSMSQNDLEEELQLVDKESKVCYLKQRIEKLKSSTEFTEKHISNTESQRVDVANIDNLLKKQHDIIYRLHEENEILLRNLTGLCRETKHAKQKLLDQLIVTRKIVGELICTNLLGDINGIIQGISFNPRAFQSGNNFVDILCTDSLYVSCCNLYSLEPSFQSPDVLLRCMLLLIQESWLAENSFELLHYVLMNLDEEFHTSVKLQKYDVKLHARDLKHLLPCIARLKLLIQEVEKRMSSYDEFVSNWKKLPIRTMLL</sequence>
<evidence type="ECO:0000313" key="1">
    <source>
        <dbReference type="EMBL" id="TNN15260.1"/>
    </source>
</evidence>
<reference evidence="1 2" key="1">
    <citation type="submission" date="2019-03" db="EMBL/GenBank/DDBJ databases">
        <title>An improved genome assembly of the fluke Schistosoma japonicum.</title>
        <authorList>
            <person name="Hu W."/>
            <person name="Luo F."/>
            <person name="Yin M."/>
            <person name="Mo X."/>
            <person name="Sun C."/>
            <person name="Wu Q."/>
            <person name="Zhu B."/>
            <person name="Xiang M."/>
            <person name="Wang J."/>
            <person name="Wang Y."/>
            <person name="Zhang T."/>
            <person name="Xu B."/>
            <person name="Zheng H."/>
            <person name="Feng Z."/>
        </authorList>
    </citation>
    <scope>NUCLEOTIDE SEQUENCE [LARGE SCALE GENOMIC DNA]</scope>
    <source>
        <strain evidence="1">HuSjv2</strain>
        <tissue evidence="1">Worms</tissue>
    </source>
</reference>
<accession>A0A4Z2DG95</accession>